<keyword evidence="1" id="KW-0812">Transmembrane</keyword>
<dbReference type="Proteomes" id="UP000196531">
    <property type="component" value="Unassembled WGS sequence"/>
</dbReference>
<keyword evidence="1" id="KW-1133">Transmembrane helix</keyword>
<organism evidence="2 3">
    <name type="scientific">Halobacteriovorax marinus</name>
    <dbReference type="NCBI Taxonomy" id="97084"/>
    <lineage>
        <taxon>Bacteria</taxon>
        <taxon>Pseudomonadati</taxon>
        <taxon>Bdellovibrionota</taxon>
        <taxon>Bacteriovoracia</taxon>
        <taxon>Bacteriovoracales</taxon>
        <taxon>Halobacteriovoraceae</taxon>
        <taxon>Halobacteriovorax</taxon>
    </lineage>
</organism>
<evidence type="ECO:0000256" key="1">
    <source>
        <dbReference type="SAM" id="Phobius"/>
    </source>
</evidence>
<comment type="caution">
    <text evidence="2">The sequence shown here is derived from an EMBL/GenBank/DDBJ whole genome shotgun (WGS) entry which is preliminary data.</text>
</comment>
<dbReference type="EMBL" id="MAAO01000006">
    <property type="protein sequence ID" value="OUR96250.1"/>
    <property type="molecule type" value="Genomic_DNA"/>
</dbReference>
<reference evidence="3" key="1">
    <citation type="journal article" date="2017" name="Proc. Natl. Acad. Sci. U.S.A.">
        <title>Simulation of Deepwater Horizon oil plume reveals substrate specialization within a complex community of hydrocarbon-degraders.</title>
        <authorList>
            <person name="Hu P."/>
            <person name="Dubinsky E.A."/>
            <person name="Probst A.J."/>
            <person name="Wang J."/>
            <person name="Sieber C.M.K."/>
            <person name="Tom L.M."/>
            <person name="Gardinali P."/>
            <person name="Banfield J.F."/>
            <person name="Atlas R.M."/>
            <person name="Andersen G.L."/>
        </authorList>
    </citation>
    <scope>NUCLEOTIDE SEQUENCE [LARGE SCALE GENOMIC DNA]</scope>
</reference>
<evidence type="ECO:0008006" key="4">
    <source>
        <dbReference type="Google" id="ProtNLM"/>
    </source>
</evidence>
<feature type="transmembrane region" description="Helical" evidence="1">
    <location>
        <begin position="12"/>
        <end position="33"/>
    </location>
</feature>
<protein>
    <recommendedName>
        <fullName evidence="4">Transmembrane protein</fullName>
    </recommendedName>
</protein>
<accession>A0A1Y5FBL5</accession>
<gene>
    <name evidence="2" type="ORF">A9Q84_07785</name>
</gene>
<name>A0A1Y5FBL5_9BACT</name>
<proteinExistence type="predicted"/>
<evidence type="ECO:0000313" key="2">
    <source>
        <dbReference type="EMBL" id="OUR96250.1"/>
    </source>
</evidence>
<keyword evidence="1" id="KW-0472">Membrane</keyword>
<sequence>MKKIILKHMLKNPFFLSALFFSICFHWRLFVILSSVTEKFSTRITAAEEYINGTVISLDAFMLYYGLLLVVIAFFSILGPVIATLWAVRIKVAQARVKNIAELANQPECYKDKHQKMEAFIEKCLSEQNELSHVLQKALDSSQEPCAAPGKDKE</sequence>
<evidence type="ECO:0000313" key="3">
    <source>
        <dbReference type="Proteomes" id="UP000196531"/>
    </source>
</evidence>
<feature type="transmembrane region" description="Helical" evidence="1">
    <location>
        <begin position="62"/>
        <end position="88"/>
    </location>
</feature>
<dbReference type="AlphaFoldDB" id="A0A1Y5FBL5"/>